<dbReference type="Pfam" id="PF13365">
    <property type="entry name" value="Trypsin_2"/>
    <property type="match status" value="1"/>
</dbReference>
<dbReference type="Proteomes" id="UP000245086">
    <property type="component" value="Unassembled WGS sequence"/>
</dbReference>
<proteinExistence type="predicted"/>
<dbReference type="GO" id="GO:0004252">
    <property type="term" value="F:serine-type endopeptidase activity"/>
    <property type="evidence" value="ECO:0007669"/>
    <property type="project" value="InterPro"/>
</dbReference>
<dbReference type="InterPro" id="IPR009003">
    <property type="entry name" value="Peptidase_S1_PA"/>
</dbReference>
<dbReference type="InterPro" id="IPR001940">
    <property type="entry name" value="Peptidase_S1C"/>
</dbReference>
<sequence length="299" mass="31840">MLRRFGDGILILLVLVVAIGWFLIQSASRESEGDVRFRGRFMPYFSTQPAPPVANKPPPAEPIGPLLPAPSPLDDQSEVEARPAGPWSSGTAFAISSGGLWLTARHVALGCERLGLVNEIDQQLVAAKLIYSSRRADVAILRTQGGPEPLALDLDESDLRLGTTGFHIGYPQGKPGEVVSQLIGRELMITSGAWRGRENTLAWAEVTRSRGLRGTLGGLSGGPAFDSAGRVIGITIAESLRRGRVVTTSADSVIDALQDAGLRPIGQPIGTITTQTLGDEASQLRRSVRIVQVVCLPPE</sequence>
<evidence type="ECO:0008006" key="4">
    <source>
        <dbReference type="Google" id="ProtNLM"/>
    </source>
</evidence>
<reference evidence="2 3" key="1">
    <citation type="journal article" date="2018" name="Genome Announc.">
        <title>Draft Genome Sequence of "Candidatus Phycosocius bacilliformis," an Alphaproteobacterial Ectosymbiont of the Hydrocarbon-Producing Green Alga Botryococcus braunii.</title>
        <authorList>
            <person name="Tanabe Y."/>
            <person name="Yamaguchi H."/>
            <person name="Watanabe M.M."/>
        </authorList>
    </citation>
    <scope>NUCLEOTIDE SEQUENCE [LARGE SCALE GENOMIC DNA]</scope>
    <source>
        <strain evidence="2 3">BOTRYCO-2</strain>
    </source>
</reference>
<dbReference type="Gene3D" id="2.40.10.120">
    <property type="match status" value="1"/>
</dbReference>
<dbReference type="AlphaFoldDB" id="A0A2P2E7C7"/>
<gene>
    <name evidence="2" type="ORF">PbB2_00623</name>
</gene>
<feature type="compositionally biased region" description="Pro residues" evidence="1">
    <location>
        <begin position="49"/>
        <end position="71"/>
    </location>
</feature>
<dbReference type="GO" id="GO:0006508">
    <property type="term" value="P:proteolysis"/>
    <property type="evidence" value="ECO:0007669"/>
    <property type="project" value="InterPro"/>
</dbReference>
<dbReference type="RefSeq" id="WP_108983798.1">
    <property type="nucleotide sequence ID" value="NZ_BFBR01000001.1"/>
</dbReference>
<evidence type="ECO:0000256" key="1">
    <source>
        <dbReference type="SAM" id="MobiDB-lite"/>
    </source>
</evidence>
<accession>A0A2P2E7C7</accession>
<evidence type="ECO:0000313" key="2">
    <source>
        <dbReference type="EMBL" id="GBF56966.1"/>
    </source>
</evidence>
<dbReference type="PRINTS" id="PR00834">
    <property type="entry name" value="PROTEASES2C"/>
</dbReference>
<name>A0A2P2E7C7_9PROT</name>
<feature type="region of interest" description="Disordered" evidence="1">
    <location>
        <begin position="48"/>
        <end position="86"/>
    </location>
</feature>
<protein>
    <recommendedName>
        <fullName evidence="4">Serine protease</fullName>
    </recommendedName>
</protein>
<dbReference type="OrthoDB" id="8210367at2"/>
<comment type="caution">
    <text evidence="2">The sequence shown here is derived from an EMBL/GenBank/DDBJ whole genome shotgun (WGS) entry which is preliminary data.</text>
</comment>
<organism evidence="2 3">
    <name type="scientific">Candidatus Phycosocius bacilliformis</name>
    <dbReference type="NCBI Taxonomy" id="1445552"/>
    <lineage>
        <taxon>Bacteria</taxon>
        <taxon>Pseudomonadati</taxon>
        <taxon>Pseudomonadota</taxon>
        <taxon>Alphaproteobacteria</taxon>
        <taxon>Caulobacterales</taxon>
        <taxon>Caulobacterales incertae sedis</taxon>
        <taxon>Candidatus Phycosocius</taxon>
    </lineage>
</organism>
<dbReference type="SUPFAM" id="SSF50494">
    <property type="entry name" value="Trypsin-like serine proteases"/>
    <property type="match status" value="1"/>
</dbReference>
<dbReference type="EMBL" id="BFBR01000001">
    <property type="protein sequence ID" value="GBF56966.1"/>
    <property type="molecule type" value="Genomic_DNA"/>
</dbReference>
<evidence type="ECO:0000313" key="3">
    <source>
        <dbReference type="Proteomes" id="UP000245086"/>
    </source>
</evidence>
<keyword evidence="3" id="KW-1185">Reference proteome</keyword>